<dbReference type="GO" id="GO:0005737">
    <property type="term" value="C:cytoplasm"/>
    <property type="evidence" value="ECO:0007669"/>
    <property type="project" value="UniProtKB-ARBA"/>
</dbReference>
<dbReference type="InterPro" id="IPR036164">
    <property type="entry name" value="bL21-like_sf"/>
</dbReference>
<dbReference type="PANTHER" id="PTHR21349">
    <property type="entry name" value="50S RIBOSOMAL PROTEIN L21"/>
    <property type="match status" value="1"/>
</dbReference>
<reference evidence="7" key="1">
    <citation type="submission" date="2022-08" db="EMBL/GenBank/DDBJ databases">
        <authorList>
            <person name="Vandamme P."/>
            <person name="Hettiarachchi A."/>
            <person name="Peeters C."/>
            <person name="Cnockaert M."/>
            <person name="Carlier A."/>
        </authorList>
    </citation>
    <scope>NUCLEOTIDE SEQUENCE</scope>
    <source>
        <strain evidence="7">LMG 31809</strain>
    </source>
</reference>
<evidence type="ECO:0000256" key="6">
    <source>
        <dbReference type="SAM" id="MobiDB-lite"/>
    </source>
</evidence>
<gene>
    <name evidence="4 7" type="primary">rplU</name>
    <name evidence="7" type="ORF">NYP16_02230</name>
</gene>
<comment type="subunit">
    <text evidence="4">Part of the 50S ribosomal subunit. Contacts protein L20.</text>
</comment>
<comment type="similarity">
    <text evidence="1 4 5">Belongs to the bacterial ribosomal protein bL21 family.</text>
</comment>
<dbReference type="InterPro" id="IPR028909">
    <property type="entry name" value="bL21-like"/>
</dbReference>
<name>A0A9X3TW19_9PROT</name>
<dbReference type="PANTHER" id="PTHR21349:SF0">
    <property type="entry name" value="LARGE RIBOSOMAL SUBUNIT PROTEIN BL21M"/>
    <property type="match status" value="1"/>
</dbReference>
<comment type="function">
    <text evidence="4 5">This protein binds to 23S rRNA in the presence of protein L20.</text>
</comment>
<evidence type="ECO:0000313" key="7">
    <source>
        <dbReference type="EMBL" id="MDA5192776.1"/>
    </source>
</evidence>
<sequence length="137" mass="14589">MFAVVKTGGKQYKVAAGDFLKVEKLAGEAGSTVEFEVLMVGDDKGVQVGAPLITTVPVIGEIVAQIRGEKIIIFKKQRRHHYRRRNGHRQNLTVIRIASIGGVEAAPKAPKAEAAATEAAPKAAKTSTKKAAQATEE</sequence>
<dbReference type="AlphaFoldDB" id="A0A9X3TW19"/>
<protein>
    <recommendedName>
        <fullName evidence="4">Large ribosomal subunit protein bL21</fullName>
    </recommendedName>
</protein>
<dbReference type="GO" id="GO:0003735">
    <property type="term" value="F:structural constituent of ribosome"/>
    <property type="evidence" value="ECO:0007669"/>
    <property type="project" value="InterPro"/>
</dbReference>
<keyword evidence="8" id="KW-1185">Reference proteome</keyword>
<keyword evidence="3 4" id="KW-0687">Ribonucleoprotein</keyword>
<dbReference type="GO" id="GO:0006412">
    <property type="term" value="P:translation"/>
    <property type="evidence" value="ECO:0007669"/>
    <property type="project" value="UniProtKB-UniRule"/>
</dbReference>
<dbReference type="Pfam" id="PF00829">
    <property type="entry name" value="Ribosomal_L21p"/>
    <property type="match status" value="1"/>
</dbReference>
<evidence type="ECO:0000313" key="8">
    <source>
        <dbReference type="Proteomes" id="UP001141619"/>
    </source>
</evidence>
<reference evidence="7" key="2">
    <citation type="journal article" date="2023" name="Syst. Appl. Microbiol.">
        <title>Govania unica gen. nov., sp. nov., a rare biosphere bacterium that represents a novel family in the class Alphaproteobacteria.</title>
        <authorList>
            <person name="Vandamme P."/>
            <person name="Peeters C."/>
            <person name="Hettiarachchi A."/>
            <person name="Cnockaert M."/>
            <person name="Carlier A."/>
        </authorList>
    </citation>
    <scope>NUCLEOTIDE SEQUENCE</scope>
    <source>
        <strain evidence="7">LMG 31809</strain>
    </source>
</reference>
<dbReference type="HAMAP" id="MF_01363">
    <property type="entry name" value="Ribosomal_bL21"/>
    <property type="match status" value="1"/>
</dbReference>
<dbReference type="GO" id="GO:1990904">
    <property type="term" value="C:ribonucleoprotein complex"/>
    <property type="evidence" value="ECO:0007669"/>
    <property type="project" value="UniProtKB-KW"/>
</dbReference>
<dbReference type="EMBL" id="JANWOI010000001">
    <property type="protein sequence ID" value="MDA5192776.1"/>
    <property type="molecule type" value="Genomic_DNA"/>
</dbReference>
<dbReference type="GO" id="GO:0005840">
    <property type="term" value="C:ribosome"/>
    <property type="evidence" value="ECO:0007669"/>
    <property type="project" value="UniProtKB-KW"/>
</dbReference>
<organism evidence="7 8">
    <name type="scientific">Govanella unica</name>
    <dbReference type="NCBI Taxonomy" id="2975056"/>
    <lineage>
        <taxon>Bacteria</taxon>
        <taxon>Pseudomonadati</taxon>
        <taxon>Pseudomonadota</taxon>
        <taxon>Alphaproteobacteria</taxon>
        <taxon>Emcibacterales</taxon>
        <taxon>Govanellaceae</taxon>
        <taxon>Govanella</taxon>
    </lineage>
</organism>
<evidence type="ECO:0000256" key="2">
    <source>
        <dbReference type="ARBA" id="ARBA00022980"/>
    </source>
</evidence>
<keyword evidence="4 5" id="KW-0694">RNA-binding</keyword>
<evidence type="ECO:0000256" key="3">
    <source>
        <dbReference type="ARBA" id="ARBA00023274"/>
    </source>
</evidence>
<feature type="region of interest" description="Disordered" evidence="6">
    <location>
        <begin position="105"/>
        <end position="137"/>
    </location>
</feature>
<dbReference type="Proteomes" id="UP001141619">
    <property type="component" value="Unassembled WGS sequence"/>
</dbReference>
<dbReference type="NCBIfam" id="TIGR00061">
    <property type="entry name" value="L21"/>
    <property type="match status" value="1"/>
</dbReference>
<comment type="caution">
    <text evidence="7">The sequence shown here is derived from an EMBL/GenBank/DDBJ whole genome shotgun (WGS) entry which is preliminary data.</text>
</comment>
<proteinExistence type="inferred from homology"/>
<dbReference type="GO" id="GO:0019843">
    <property type="term" value="F:rRNA binding"/>
    <property type="evidence" value="ECO:0007669"/>
    <property type="project" value="UniProtKB-UniRule"/>
</dbReference>
<dbReference type="SUPFAM" id="SSF141091">
    <property type="entry name" value="L21p-like"/>
    <property type="match status" value="1"/>
</dbReference>
<dbReference type="RefSeq" id="WP_274942479.1">
    <property type="nucleotide sequence ID" value="NZ_JANWOI010000001.1"/>
</dbReference>
<evidence type="ECO:0000256" key="5">
    <source>
        <dbReference type="RuleBase" id="RU000562"/>
    </source>
</evidence>
<dbReference type="InterPro" id="IPR001787">
    <property type="entry name" value="Ribosomal_bL21"/>
</dbReference>
<keyword evidence="4 5" id="KW-0699">rRNA-binding</keyword>
<evidence type="ECO:0000256" key="4">
    <source>
        <dbReference type="HAMAP-Rule" id="MF_01363"/>
    </source>
</evidence>
<accession>A0A9X3TW19</accession>
<keyword evidence="2 4" id="KW-0689">Ribosomal protein</keyword>
<evidence type="ECO:0000256" key="1">
    <source>
        <dbReference type="ARBA" id="ARBA00008563"/>
    </source>
</evidence>